<feature type="domain" description="Pseudouridine synthase RsuA/RluA-like" evidence="4">
    <location>
        <begin position="86"/>
        <end position="237"/>
    </location>
</feature>
<protein>
    <recommendedName>
        <fullName evidence="3">Pseudouridine synthase</fullName>
        <ecNumber evidence="3">5.4.99.-</ecNumber>
    </recommendedName>
</protein>
<dbReference type="InterPro" id="IPR050188">
    <property type="entry name" value="RluA_PseudoU_synthase"/>
</dbReference>
<dbReference type="InterPro" id="IPR006225">
    <property type="entry name" value="PsdUridine_synth_RluC/D"/>
</dbReference>
<keyword evidence="6" id="KW-1185">Reference proteome</keyword>
<name>A0ABV1HDP3_9FIRM</name>
<proteinExistence type="inferred from homology"/>
<dbReference type="RefSeq" id="WP_353530848.1">
    <property type="nucleotide sequence ID" value="NZ_JBBMEX010000007.1"/>
</dbReference>
<dbReference type="Pfam" id="PF00849">
    <property type="entry name" value="PseudoU_synth_2"/>
    <property type="match status" value="1"/>
</dbReference>
<dbReference type="GO" id="GO:0016853">
    <property type="term" value="F:isomerase activity"/>
    <property type="evidence" value="ECO:0007669"/>
    <property type="project" value="UniProtKB-KW"/>
</dbReference>
<dbReference type="InterPro" id="IPR020103">
    <property type="entry name" value="PsdUridine_synth_cat_dom_sf"/>
</dbReference>
<comment type="similarity">
    <text evidence="2 3">Belongs to the pseudouridine synthase RluA family.</text>
</comment>
<evidence type="ECO:0000256" key="1">
    <source>
        <dbReference type="ARBA" id="ARBA00000073"/>
    </source>
</evidence>
<accession>A0ABV1HDP3</accession>
<dbReference type="PANTHER" id="PTHR21600:SF71">
    <property type="entry name" value="PSEUDOURIDINE SYNTHASE"/>
    <property type="match status" value="1"/>
</dbReference>
<reference evidence="5 6" key="1">
    <citation type="submission" date="2024-03" db="EMBL/GenBank/DDBJ databases">
        <title>Human intestinal bacterial collection.</title>
        <authorList>
            <person name="Pauvert C."/>
            <person name="Hitch T.C.A."/>
            <person name="Clavel T."/>
        </authorList>
    </citation>
    <scope>NUCLEOTIDE SEQUENCE [LARGE SCALE GENOMIC DNA]</scope>
    <source>
        <strain evidence="5 6">CLA-AA-H185</strain>
    </source>
</reference>
<evidence type="ECO:0000256" key="2">
    <source>
        <dbReference type="ARBA" id="ARBA00010876"/>
    </source>
</evidence>
<comment type="catalytic activity">
    <reaction evidence="1 3">
        <text>a uridine in RNA = a pseudouridine in RNA</text>
        <dbReference type="Rhea" id="RHEA:48348"/>
        <dbReference type="Rhea" id="RHEA-COMP:12068"/>
        <dbReference type="Rhea" id="RHEA-COMP:12069"/>
        <dbReference type="ChEBI" id="CHEBI:65314"/>
        <dbReference type="ChEBI" id="CHEBI:65315"/>
    </reaction>
</comment>
<evidence type="ECO:0000256" key="3">
    <source>
        <dbReference type="RuleBase" id="RU362028"/>
    </source>
</evidence>
<dbReference type="SUPFAM" id="SSF55120">
    <property type="entry name" value="Pseudouridine synthase"/>
    <property type="match status" value="1"/>
</dbReference>
<evidence type="ECO:0000313" key="5">
    <source>
        <dbReference type="EMBL" id="MEQ2557832.1"/>
    </source>
</evidence>
<dbReference type="EC" id="5.4.99.-" evidence="3"/>
<dbReference type="CDD" id="cd02869">
    <property type="entry name" value="PseudoU_synth_RluA_like"/>
    <property type="match status" value="1"/>
</dbReference>
<dbReference type="NCBIfam" id="TIGR00005">
    <property type="entry name" value="rluA_subfam"/>
    <property type="match status" value="1"/>
</dbReference>
<comment type="function">
    <text evidence="3">Responsible for synthesis of pseudouridine from uracil.</text>
</comment>
<dbReference type="Proteomes" id="UP001454489">
    <property type="component" value="Unassembled WGS sequence"/>
</dbReference>
<organism evidence="5 6">
    <name type="scientific">Maccoyibacter intestinihominis</name>
    <dbReference type="NCBI Taxonomy" id="3133499"/>
    <lineage>
        <taxon>Bacteria</taxon>
        <taxon>Bacillati</taxon>
        <taxon>Bacillota</taxon>
        <taxon>Clostridia</taxon>
        <taxon>Lachnospirales</taxon>
        <taxon>Lachnospiraceae</taxon>
        <taxon>Maccoyibacter</taxon>
    </lineage>
</organism>
<evidence type="ECO:0000259" key="4">
    <source>
        <dbReference type="Pfam" id="PF00849"/>
    </source>
</evidence>
<keyword evidence="3 5" id="KW-0413">Isomerase</keyword>
<dbReference type="InterPro" id="IPR006145">
    <property type="entry name" value="PsdUridine_synth_RsuA/RluA"/>
</dbReference>
<dbReference type="EMBL" id="JBBMEX010000007">
    <property type="protein sequence ID" value="MEQ2557832.1"/>
    <property type="molecule type" value="Genomic_DNA"/>
</dbReference>
<dbReference type="PANTHER" id="PTHR21600">
    <property type="entry name" value="MITOCHONDRIAL RNA PSEUDOURIDINE SYNTHASE"/>
    <property type="match status" value="1"/>
</dbReference>
<evidence type="ECO:0000313" key="6">
    <source>
        <dbReference type="Proteomes" id="UP001454489"/>
    </source>
</evidence>
<gene>
    <name evidence="5" type="ORF">WMO43_08110</name>
</gene>
<sequence length="293" mass="33283">MKRTLTYTIENEITVLDFLKRHGYSHSVITHLKRTPYSILGNGNWLYVNDRLMPGDTLTIHLIEEESSAKILPVPMDLDIVYEDEDILVLNKPADMPIHPSLNNYENTLANGVADYYQQKGEAYVFRCMNRLDRDTTGLTILAKHMLSAAILSQDVANRAVHRTYLAIVEGTLTGSGTIDAPIGRESNSLITRCIDYEHGERAVTHYRSLACHNDLTLVSLRLETGRTHQIRVHMKHLGYPLIGDYLYHPDMTKISRQALHSSLLEFTHPITKKAMKLSAPLPTDMQKLFPDF</sequence>
<dbReference type="Gene3D" id="3.30.2350.10">
    <property type="entry name" value="Pseudouridine synthase"/>
    <property type="match status" value="1"/>
</dbReference>
<comment type="caution">
    <text evidence="5">The sequence shown here is derived from an EMBL/GenBank/DDBJ whole genome shotgun (WGS) entry which is preliminary data.</text>
</comment>